<dbReference type="SMART" id="SM00450">
    <property type="entry name" value="RHOD"/>
    <property type="match status" value="1"/>
</dbReference>
<dbReference type="Gene3D" id="3.40.250.10">
    <property type="entry name" value="Rhodanese-like domain"/>
    <property type="match status" value="1"/>
</dbReference>
<keyword evidence="1" id="KW-0472">Membrane</keyword>
<protein>
    <submittedName>
        <fullName evidence="3">Rhodanese</fullName>
    </submittedName>
</protein>
<proteinExistence type="predicted"/>
<keyword evidence="1" id="KW-1133">Transmembrane helix</keyword>
<dbReference type="SUPFAM" id="SSF52821">
    <property type="entry name" value="Rhodanese/Cell cycle control phosphatase"/>
    <property type="match status" value="1"/>
</dbReference>
<evidence type="ECO:0000313" key="3">
    <source>
        <dbReference type="EMBL" id="ASS91179.1"/>
    </source>
</evidence>
<dbReference type="InterPro" id="IPR036873">
    <property type="entry name" value="Rhodanese-like_dom_sf"/>
</dbReference>
<dbReference type="AlphaFoldDB" id="A0A223E7H5"/>
<dbReference type="InterPro" id="IPR050229">
    <property type="entry name" value="GlpE_sulfurtransferase"/>
</dbReference>
<reference evidence="3 4" key="1">
    <citation type="submission" date="2016-10" db="EMBL/GenBank/DDBJ databases">
        <title>The whole genome sequencing and assembly of Aeribacillus pallidus KCTC3564 strain.</title>
        <authorList>
            <person name="Lee Y.-J."/>
            <person name="Park M.-K."/>
            <person name="Yi H."/>
            <person name="Bahn Y.-S."/>
            <person name="Kim J.F."/>
            <person name="Lee D.-W."/>
        </authorList>
    </citation>
    <scope>NUCLEOTIDE SEQUENCE [LARGE SCALE GENOMIC DNA]</scope>
    <source>
        <strain evidence="3 4">KCTC3564</strain>
    </source>
</reference>
<dbReference type="InterPro" id="IPR001763">
    <property type="entry name" value="Rhodanese-like_dom"/>
</dbReference>
<sequence length="121" mass="13974">MVQTIVNIVLFILIIWFITSRVLPPKGVRMITPTELKQQLRKKDVQYVDVRTPMEFRAHHLPGFKNIPLNELPSRVHELSKEKEVIVICQSGMRSMKASKLLKKMGFRHVTNVKGGINAWV</sequence>
<feature type="domain" description="Rhodanese" evidence="2">
    <location>
        <begin position="41"/>
        <end position="121"/>
    </location>
</feature>
<dbReference type="KEGG" id="apak:AP3564_13985"/>
<feature type="transmembrane region" description="Helical" evidence="1">
    <location>
        <begin position="6"/>
        <end position="23"/>
    </location>
</feature>
<gene>
    <name evidence="3" type="ORF">AP3564_13985</name>
</gene>
<dbReference type="PANTHER" id="PTHR43031">
    <property type="entry name" value="FAD-DEPENDENT OXIDOREDUCTASE"/>
    <property type="match status" value="1"/>
</dbReference>
<evidence type="ECO:0000259" key="2">
    <source>
        <dbReference type="PROSITE" id="PS50206"/>
    </source>
</evidence>
<dbReference type="PROSITE" id="PS50206">
    <property type="entry name" value="RHODANESE_3"/>
    <property type="match status" value="1"/>
</dbReference>
<evidence type="ECO:0000313" key="4">
    <source>
        <dbReference type="Proteomes" id="UP000214606"/>
    </source>
</evidence>
<dbReference type="CDD" id="cd00158">
    <property type="entry name" value="RHOD"/>
    <property type="match status" value="1"/>
</dbReference>
<dbReference type="Pfam" id="PF00581">
    <property type="entry name" value="Rhodanese"/>
    <property type="match status" value="1"/>
</dbReference>
<dbReference type="EMBL" id="CP017703">
    <property type="protein sequence ID" value="ASS91179.1"/>
    <property type="molecule type" value="Genomic_DNA"/>
</dbReference>
<keyword evidence="1" id="KW-0812">Transmembrane</keyword>
<name>A0A223E7H5_9BACI</name>
<organism evidence="3 4">
    <name type="scientific">Aeribacillus pallidus</name>
    <dbReference type="NCBI Taxonomy" id="33936"/>
    <lineage>
        <taxon>Bacteria</taxon>
        <taxon>Bacillati</taxon>
        <taxon>Bacillota</taxon>
        <taxon>Bacilli</taxon>
        <taxon>Bacillales</taxon>
        <taxon>Bacillaceae</taxon>
        <taxon>Aeribacillus</taxon>
    </lineage>
</organism>
<dbReference type="Proteomes" id="UP000214606">
    <property type="component" value="Chromosome"/>
</dbReference>
<accession>A0A223E7H5</accession>
<dbReference type="PANTHER" id="PTHR43031:SF17">
    <property type="entry name" value="SULFURTRANSFERASE YTWF-RELATED"/>
    <property type="match status" value="1"/>
</dbReference>
<evidence type="ECO:0000256" key="1">
    <source>
        <dbReference type="SAM" id="Phobius"/>
    </source>
</evidence>
<dbReference type="RefSeq" id="WP_094245782.1">
    <property type="nucleotide sequence ID" value="NZ_CP017703.1"/>
</dbReference>